<organism evidence="2 3">
    <name type="scientific">Moraxella lacunata</name>
    <dbReference type="NCBI Taxonomy" id="477"/>
    <lineage>
        <taxon>Bacteria</taxon>
        <taxon>Pseudomonadati</taxon>
        <taxon>Pseudomonadota</taxon>
        <taxon>Gammaproteobacteria</taxon>
        <taxon>Moraxellales</taxon>
        <taxon>Moraxellaceae</taxon>
        <taxon>Moraxella</taxon>
    </lineage>
</organism>
<dbReference type="AlphaFoldDB" id="A0A378T3R0"/>
<evidence type="ECO:0000256" key="1">
    <source>
        <dbReference type="SAM" id="SignalP"/>
    </source>
</evidence>
<evidence type="ECO:0000313" key="3">
    <source>
        <dbReference type="Proteomes" id="UP000254437"/>
    </source>
</evidence>
<protein>
    <submittedName>
        <fullName evidence="2">Uncharacterized protein</fullName>
    </submittedName>
</protein>
<dbReference type="EMBL" id="UGQU01000001">
    <property type="protein sequence ID" value="STZ55441.1"/>
    <property type="molecule type" value="Genomic_DNA"/>
</dbReference>
<sequence length="300" mass="33690">MKRWLISLMLCGATAHAHQSEPVIPKYDTQDYAVYVYYVGDTDNHQSTHLFGSDGQYCYMQMTEGKYNTVDGSWEQRDSSIHVNYHAPKRTFFGLWNDWYSHASPVIDVQKLVDGHGFDGEPFLMGFGNDTPSTLAVFDPKIHTVHQPIPTGATHVFVGETTKTDKGYALTAFSLENMAKINTDKQENAYVLSLASTPNTLSDDDIRQLPQNFAIKEGTLMLSDLPTFAFISNDTNTDVISIGNALNECQGANPLNSLKAYYQNFSNTPQEKAILPFLEPHHQLIYHRGDVDEGAWLKRP</sequence>
<feature type="signal peptide" evidence="1">
    <location>
        <begin position="1"/>
        <end position="17"/>
    </location>
</feature>
<dbReference type="RefSeq" id="WP_115004408.1">
    <property type="nucleotide sequence ID" value="NZ_UGQU01000001.1"/>
</dbReference>
<proteinExistence type="predicted"/>
<evidence type="ECO:0000313" key="2">
    <source>
        <dbReference type="EMBL" id="STZ55441.1"/>
    </source>
</evidence>
<dbReference type="Proteomes" id="UP000254437">
    <property type="component" value="Unassembled WGS sequence"/>
</dbReference>
<reference evidence="2 3" key="1">
    <citation type="submission" date="2018-06" db="EMBL/GenBank/DDBJ databases">
        <authorList>
            <consortium name="Pathogen Informatics"/>
            <person name="Doyle S."/>
        </authorList>
    </citation>
    <scope>NUCLEOTIDE SEQUENCE [LARGE SCALE GENOMIC DNA]</scope>
    <source>
        <strain evidence="2 3">NCTC10359</strain>
    </source>
</reference>
<feature type="chain" id="PRO_5016812966" evidence="1">
    <location>
        <begin position="18"/>
        <end position="300"/>
    </location>
</feature>
<keyword evidence="1" id="KW-0732">Signal</keyword>
<accession>A0A378T3R0</accession>
<gene>
    <name evidence="2" type="ORF">NCTC10359_00033</name>
</gene>
<name>A0A378T3R0_MORLA</name>